<keyword evidence="3" id="KW-1185">Reference proteome</keyword>
<feature type="region of interest" description="Disordered" evidence="1">
    <location>
        <begin position="370"/>
        <end position="398"/>
    </location>
</feature>
<reference evidence="2" key="1">
    <citation type="submission" date="2020-10" db="EMBL/GenBank/DDBJ databases">
        <title>Unveiling of a novel bifunctional photoreceptor, Dualchrome1, isolated from a cosmopolitan green alga.</title>
        <authorList>
            <person name="Suzuki S."/>
            <person name="Kawachi M."/>
        </authorList>
    </citation>
    <scope>NUCLEOTIDE SEQUENCE</scope>
    <source>
        <strain evidence="2">NIES 2893</strain>
    </source>
</reference>
<evidence type="ECO:0000313" key="3">
    <source>
        <dbReference type="Proteomes" id="UP000660262"/>
    </source>
</evidence>
<protein>
    <submittedName>
        <fullName evidence="2">Uncharacterized protein</fullName>
    </submittedName>
</protein>
<feature type="compositionally biased region" description="Low complexity" evidence="1">
    <location>
        <begin position="383"/>
        <end position="397"/>
    </location>
</feature>
<feature type="compositionally biased region" description="Low complexity" evidence="1">
    <location>
        <begin position="632"/>
        <end position="646"/>
    </location>
</feature>
<accession>A0A830HKS2</accession>
<organism evidence="2 3">
    <name type="scientific">Pycnococcus provasolii</name>
    <dbReference type="NCBI Taxonomy" id="41880"/>
    <lineage>
        <taxon>Eukaryota</taxon>
        <taxon>Viridiplantae</taxon>
        <taxon>Chlorophyta</taxon>
        <taxon>Pseudoscourfieldiophyceae</taxon>
        <taxon>Pseudoscourfieldiales</taxon>
        <taxon>Pycnococcaceae</taxon>
        <taxon>Pycnococcus</taxon>
    </lineage>
</organism>
<name>A0A830HKS2_9CHLO</name>
<gene>
    <name evidence="2" type="ORF">PPROV_000672800</name>
</gene>
<feature type="region of interest" description="Disordered" evidence="1">
    <location>
        <begin position="710"/>
        <end position="745"/>
    </location>
</feature>
<feature type="compositionally biased region" description="Polar residues" evidence="1">
    <location>
        <begin position="714"/>
        <end position="739"/>
    </location>
</feature>
<dbReference type="Proteomes" id="UP000660262">
    <property type="component" value="Unassembled WGS sequence"/>
</dbReference>
<comment type="caution">
    <text evidence="2">The sequence shown here is derived from an EMBL/GenBank/DDBJ whole genome shotgun (WGS) entry which is preliminary data.</text>
</comment>
<proteinExistence type="predicted"/>
<feature type="region of interest" description="Disordered" evidence="1">
    <location>
        <begin position="662"/>
        <end position="690"/>
    </location>
</feature>
<dbReference type="EMBL" id="BNJQ01000019">
    <property type="protein sequence ID" value="GHP07986.1"/>
    <property type="molecule type" value="Genomic_DNA"/>
</dbReference>
<feature type="region of interest" description="Disordered" evidence="1">
    <location>
        <begin position="606"/>
        <end position="646"/>
    </location>
</feature>
<dbReference type="AlphaFoldDB" id="A0A830HKS2"/>
<evidence type="ECO:0000256" key="1">
    <source>
        <dbReference type="SAM" id="MobiDB-lite"/>
    </source>
</evidence>
<evidence type="ECO:0000313" key="2">
    <source>
        <dbReference type="EMBL" id="GHP07986.1"/>
    </source>
</evidence>
<sequence>MWERKLKTILTEARAGVLDLPHLKHTVGTALAEIYGNRAVHRSELMNKQKNPGGLRARSSLSWLQALRESGSSEDTSKLITYDQAIARFPKLIPTLDALVDAIEDHNLTLMEQHAEKLVDMMKTIYSGVRSNIWATIRALRFADMLIARRAPSLLLSYQANRLMNRHASSADVFLACEACRREATALLASLTAKPPEVPVNVDGDAPRSPIPYDQLKPLAVAMGKAISLVTKCVHFNLGQGLLRQKNDSDESKDLEEERLQHAKSVLDELLVREAPNLMTLHGTYLENVDAEIEEGPEKSSFLSGSIVEKVKRVSEERRREAAEKGGDVPPPAEAKSDLLRALEVVLRDEMKTFTLSLFRVAVDHDAPSGIHDLDVHDNPALSSTPSEYGTSSSSSSMGTRAIFDGYMPINDLGAAFAQVHETVIGDATSMLYDAYATGTLVASSDLHKTTSDSTRNHVDVEDTDRATARRTTREEVRRVLTEAYEFSRPREGVRLGHTGLLPLEYVLDPSSRVHLLENLVRNATEYDAIQAKRSKINDDAESSTSSEDSARGAFREEILKWPYMDVVATAIELGCVDALTPANGMQNLKSSARSIVTWGKGKEVRKKIQPHVTADQVRSELNTRSRTSQLGSDTSSGGSGSYAASSAAAPFQKVRSYKLDMPVMPNDDMDTEEELSLPGQSPSDDEGENEIDISRLSAREMMMNHPYDDRVQTAPSRTDMQDPRTSTYVPTLQRSLSTGPAVGGDADVSLEFDSRYPIEGLAPPKKDAF</sequence>